<keyword evidence="2" id="KW-1185">Reference proteome</keyword>
<proteinExistence type="predicted"/>
<evidence type="ECO:0000313" key="2">
    <source>
        <dbReference type="Proteomes" id="UP000709295"/>
    </source>
</evidence>
<name>A0A8J5IFK0_9STRA</name>
<dbReference type="Proteomes" id="UP000709295">
    <property type="component" value="Unassembled WGS sequence"/>
</dbReference>
<sequence length="73" mass="8405">RSKKLAIIVCVRATTTTTTSARPKAERTLKKIDMRYERTILHLQQDENDLLIAKDPVRFSTMEEARLVNALFS</sequence>
<evidence type="ECO:0000313" key="1">
    <source>
        <dbReference type="EMBL" id="KAG6949285.1"/>
    </source>
</evidence>
<accession>A0A8J5IFK0</accession>
<gene>
    <name evidence="1" type="ORF">JG688_00014685</name>
</gene>
<organism evidence="1 2">
    <name type="scientific">Phytophthora aleatoria</name>
    <dbReference type="NCBI Taxonomy" id="2496075"/>
    <lineage>
        <taxon>Eukaryota</taxon>
        <taxon>Sar</taxon>
        <taxon>Stramenopiles</taxon>
        <taxon>Oomycota</taxon>
        <taxon>Peronosporomycetes</taxon>
        <taxon>Peronosporales</taxon>
        <taxon>Peronosporaceae</taxon>
        <taxon>Phytophthora</taxon>
    </lineage>
</organism>
<feature type="non-terminal residue" evidence="1">
    <location>
        <position position="1"/>
    </location>
</feature>
<reference evidence="1" key="1">
    <citation type="submission" date="2021-01" db="EMBL/GenBank/DDBJ databases">
        <title>Phytophthora aleatoria, a newly-described species from Pinus radiata is distinct from Phytophthora cactorum isolates based on comparative genomics.</title>
        <authorList>
            <person name="Mcdougal R."/>
            <person name="Panda P."/>
            <person name="Williams N."/>
            <person name="Studholme D.J."/>
        </authorList>
    </citation>
    <scope>NUCLEOTIDE SEQUENCE</scope>
    <source>
        <strain evidence="1">NZFS 4037</strain>
    </source>
</reference>
<dbReference type="AlphaFoldDB" id="A0A8J5IFK0"/>
<comment type="caution">
    <text evidence="1">The sequence shown here is derived from an EMBL/GenBank/DDBJ whole genome shotgun (WGS) entry which is preliminary data.</text>
</comment>
<dbReference type="EMBL" id="JAENGY010001442">
    <property type="protein sequence ID" value="KAG6949285.1"/>
    <property type="molecule type" value="Genomic_DNA"/>
</dbReference>
<protein>
    <submittedName>
        <fullName evidence="1">Uncharacterized protein</fullName>
    </submittedName>
</protein>